<sequence length="640" mass="72231">MVTFRAMGYVLDGVLSNTFNKGLTTLHVDGLASEQKRQEHRKRNQSLKKSMDSLKSKVDSPATKPRKQHFRTCRNLYRLPRHILCHDVLSVLEELGWSVHHCTHQADTCLAGVCQDNAFDSIIIVTSDSDLMVYEGVQSLMMPVGRSRELMMFHKRKLLQHLGLPSEQHLLLACVVTSNDYFNNIPYFGLLTNCEVIRDIDLSTLGPLGASASNADRAKAIMPFIQLYLDGVKDRLKQRKVKSKRQSATQGEDPVQVDYYSHSVTAFVARTETPMIEPLQPDDESPCSHETITTIIQELYSRKIQQQQLRQSKNDANTLTQHPPSDRVSTNERSDMVTDTNIESALPSTSVRQQHRKHRFKAKLLEDKHKQWRESQFKSRTDNQQRYAVRSVNILNALSVEESELLKMTIPEPRVKKAQAIDPNDNNSSTATSFNQRKRTTEPQPKMKHRKPKKAKSDVVSLKSGFTKSFATSTQTLGSIQGCMRRAPLPASECGRIPRLSEGDIKAIANRIEAAVTTMAEARMYVCRAVDIMVYDELLKNEPKAPADFFEEDGETFDVLDLLLDKSAGTAIIKYLFSLVLNGKIDGRGPKSEKEKTKAAKKMAQGTFKRLEEILPSFRPVNRDLMPLGRLVVDAAAEFS</sequence>
<accession>A0A9P6RAH3</accession>
<reference evidence="4" key="1">
    <citation type="journal article" date="2020" name="Fungal Divers.">
        <title>Resolving the Mortierellaceae phylogeny through synthesis of multi-gene phylogenetics and phylogenomics.</title>
        <authorList>
            <person name="Vandepol N."/>
            <person name="Liber J."/>
            <person name="Desiro A."/>
            <person name="Na H."/>
            <person name="Kennedy M."/>
            <person name="Barry K."/>
            <person name="Grigoriev I.V."/>
            <person name="Miller A.N."/>
            <person name="O'Donnell K."/>
            <person name="Stajich J.E."/>
            <person name="Bonito G."/>
        </authorList>
    </citation>
    <scope>NUCLEOTIDE SEQUENCE</scope>
    <source>
        <strain evidence="4">REB-010B</strain>
    </source>
</reference>
<evidence type="ECO:0000256" key="2">
    <source>
        <dbReference type="ARBA" id="ARBA00022842"/>
    </source>
</evidence>
<organism evidence="4 5">
    <name type="scientific">Dissophora globulifera</name>
    <dbReference type="NCBI Taxonomy" id="979702"/>
    <lineage>
        <taxon>Eukaryota</taxon>
        <taxon>Fungi</taxon>
        <taxon>Fungi incertae sedis</taxon>
        <taxon>Mucoromycota</taxon>
        <taxon>Mortierellomycotina</taxon>
        <taxon>Mortierellomycetes</taxon>
        <taxon>Mortierellales</taxon>
        <taxon>Mortierellaceae</taxon>
        <taxon>Dissophora</taxon>
    </lineage>
</organism>
<evidence type="ECO:0000256" key="3">
    <source>
        <dbReference type="SAM" id="MobiDB-lite"/>
    </source>
</evidence>
<gene>
    <name evidence="4" type="ORF">BGZ99_007883</name>
</gene>
<comment type="caution">
    <text evidence="4">The sequence shown here is derived from an EMBL/GenBank/DDBJ whole genome shotgun (WGS) entry which is preliminary data.</text>
</comment>
<feature type="compositionally biased region" description="Polar residues" evidence="3">
    <location>
        <begin position="424"/>
        <end position="435"/>
    </location>
</feature>
<evidence type="ECO:0008006" key="6">
    <source>
        <dbReference type="Google" id="ProtNLM"/>
    </source>
</evidence>
<feature type="compositionally biased region" description="Polar residues" evidence="3">
    <location>
        <begin position="306"/>
        <end position="323"/>
    </location>
</feature>
<evidence type="ECO:0000313" key="5">
    <source>
        <dbReference type="Proteomes" id="UP000738325"/>
    </source>
</evidence>
<dbReference type="AlphaFoldDB" id="A0A9P6RAH3"/>
<evidence type="ECO:0000256" key="1">
    <source>
        <dbReference type="ARBA" id="ARBA00022723"/>
    </source>
</evidence>
<dbReference type="PANTHER" id="PTHR11081:SF9">
    <property type="entry name" value="FLAP ENDONUCLEASE 1"/>
    <property type="match status" value="1"/>
</dbReference>
<keyword evidence="5" id="KW-1185">Reference proteome</keyword>
<feature type="compositionally biased region" description="Basic and acidic residues" evidence="3">
    <location>
        <begin position="49"/>
        <end position="58"/>
    </location>
</feature>
<dbReference type="Gene3D" id="3.40.50.1010">
    <property type="entry name" value="5'-nuclease"/>
    <property type="match status" value="1"/>
</dbReference>
<keyword evidence="2" id="KW-0460">Magnesium</keyword>
<dbReference type="EMBL" id="JAAAIP010000588">
    <property type="protein sequence ID" value="KAG0314740.1"/>
    <property type="molecule type" value="Genomic_DNA"/>
</dbReference>
<feature type="region of interest" description="Disordered" evidence="3">
    <location>
        <begin position="33"/>
        <end position="67"/>
    </location>
</feature>
<proteinExistence type="predicted"/>
<dbReference type="InterPro" id="IPR029060">
    <property type="entry name" value="PIN-like_dom_sf"/>
</dbReference>
<dbReference type="GO" id="GO:0017108">
    <property type="term" value="F:5'-flap endonuclease activity"/>
    <property type="evidence" value="ECO:0007669"/>
    <property type="project" value="TreeGrafter"/>
</dbReference>
<feature type="region of interest" description="Disordered" evidence="3">
    <location>
        <begin position="306"/>
        <end position="333"/>
    </location>
</feature>
<feature type="non-terminal residue" evidence="4">
    <location>
        <position position="640"/>
    </location>
</feature>
<dbReference type="GO" id="GO:0046872">
    <property type="term" value="F:metal ion binding"/>
    <property type="evidence" value="ECO:0007669"/>
    <property type="project" value="UniProtKB-KW"/>
</dbReference>
<dbReference type="SUPFAM" id="SSF88723">
    <property type="entry name" value="PIN domain-like"/>
    <property type="match status" value="1"/>
</dbReference>
<dbReference type="Proteomes" id="UP000738325">
    <property type="component" value="Unassembled WGS sequence"/>
</dbReference>
<evidence type="ECO:0000313" key="4">
    <source>
        <dbReference type="EMBL" id="KAG0314740.1"/>
    </source>
</evidence>
<name>A0A9P6RAH3_9FUNG</name>
<dbReference type="InterPro" id="IPR006084">
    <property type="entry name" value="XPG/Rad2"/>
</dbReference>
<keyword evidence="1" id="KW-0479">Metal-binding</keyword>
<protein>
    <recommendedName>
        <fullName evidence="6">XPG-I domain-containing protein</fullName>
    </recommendedName>
</protein>
<feature type="region of interest" description="Disordered" evidence="3">
    <location>
        <begin position="417"/>
        <end position="458"/>
    </location>
</feature>
<dbReference type="PANTHER" id="PTHR11081">
    <property type="entry name" value="FLAP ENDONUCLEASE FAMILY MEMBER"/>
    <property type="match status" value="1"/>
</dbReference>
<dbReference type="OrthoDB" id="2436260at2759"/>